<dbReference type="Pfam" id="PF00754">
    <property type="entry name" value="F5_F8_type_C"/>
    <property type="match status" value="1"/>
</dbReference>
<evidence type="ECO:0000256" key="5">
    <source>
        <dbReference type="ARBA" id="ARBA00022801"/>
    </source>
</evidence>
<reference evidence="10" key="1">
    <citation type="submission" date="2021-03" db="EMBL/GenBank/DDBJ databases">
        <title>Comparative genomics and phylogenomic investigation of the class Geoglossomycetes provide insights into ecological specialization and systematics.</title>
        <authorList>
            <person name="Melie T."/>
            <person name="Pirro S."/>
            <person name="Miller A.N."/>
            <person name="Quandt A."/>
        </authorList>
    </citation>
    <scope>NUCLEOTIDE SEQUENCE</scope>
    <source>
        <strain evidence="10">GBOQ0MN5Z8</strain>
    </source>
</reference>
<evidence type="ECO:0000256" key="4">
    <source>
        <dbReference type="ARBA" id="ARBA00022729"/>
    </source>
</evidence>
<dbReference type="GO" id="GO:0006004">
    <property type="term" value="P:fucose metabolic process"/>
    <property type="evidence" value="ECO:0007669"/>
    <property type="project" value="InterPro"/>
</dbReference>
<dbReference type="Gene3D" id="2.60.120.260">
    <property type="entry name" value="Galactose-binding domain-like"/>
    <property type="match status" value="1"/>
</dbReference>
<dbReference type="SUPFAM" id="SSF52266">
    <property type="entry name" value="SGNH hydrolase"/>
    <property type="match status" value="1"/>
</dbReference>
<evidence type="ECO:0000256" key="6">
    <source>
        <dbReference type="ARBA" id="ARBA00023295"/>
    </source>
</evidence>
<dbReference type="InterPro" id="IPR057739">
    <property type="entry name" value="Glyco_hydro_29_N"/>
</dbReference>
<feature type="domain" description="F5/8 type C" evidence="9">
    <location>
        <begin position="450"/>
        <end position="557"/>
    </location>
</feature>
<feature type="signal peptide" evidence="8">
    <location>
        <begin position="1"/>
        <end position="18"/>
    </location>
</feature>
<dbReference type="InterPro" id="IPR036514">
    <property type="entry name" value="SGNH_hydro_sf"/>
</dbReference>
<dbReference type="InterPro" id="IPR016286">
    <property type="entry name" value="FUC_metazoa-typ"/>
</dbReference>
<organism evidence="10 11">
    <name type="scientific">Glutinoglossum americanum</name>
    <dbReference type="NCBI Taxonomy" id="1670608"/>
    <lineage>
        <taxon>Eukaryota</taxon>
        <taxon>Fungi</taxon>
        <taxon>Dikarya</taxon>
        <taxon>Ascomycota</taxon>
        <taxon>Pezizomycotina</taxon>
        <taxon>Geoglossomycetes</taxon>
        <taxon>Geoglossales</taxon>
        <taxon>Geoglossaceae</taxon>
        <taxon>Glutinoglossum</taxon>
    </lineage>
</organism>
<dbReference type="Proteomes" id="UP000698800">
    <property type="component" value="Unassembled WGS sequence"/>
</dbReference>
<proteinExistence type="inferred from homology"/>
<keyword evidence="6" id="KW-0326">Glycosidase</keyword>
<evidence type="ECO:0000313" key="10">
    <source>
        <dbReference type="EMBL" id="KAH0534175.1"/>
    </source>
</evidence>
<feature type="chain" id="PRO_5040373416" description="alpha-L-fucosidase" evidence="8">
    <location>
        <begin position="19"/>
        <end position="897"/>
    </location>
</feature>
<dbReference type="EMBL" id="JAGHQL010000263">
    <property type="protein sequence ID" value="KAH0534175.1"/>
    <property type="molecule type" value="Genomic_DNA"/>
</dbReference>
<feature type="region of interest" description="Disordered" evidence="7">
    <location>
        <begin position="22"/>
        <end position="69"/>
    </location>
</feature>
<dbReference type="PANTHER" id="PTHR10030">
    <property type="entry name" value="ALPHA-L-FUCOSIDASE"/>
    <property type="match status" value="1"/>
</dbReference>
<dbReference type="SUPFAM" id="SSF51445">
    <property type="entry name" value="(Trans)glycosidases"/>
    <property type="match status" value="1"/>
</dbReference>
<dbReference type="GO" id="GO:0016139">
    <property type="term" value="P:glycoside catabolic process"/>
    <property type="evidence" value="ECO:0007669"/>
    <property type="project" value="TreeGrafter"/>
</dbReference>
<keyword evidence="4 8" id="KW-0732">Signal</keyword>
<gene>
    <name evidence="10" type="ORF">FGG08_007222</name>
</gene>
<dbReference type="EC" id="3.2.1.51" evidence="3"/>
<keyword evidence="11" id="KW-1185">Reference proteome</keyword>
<protein>
    <recommendedName>
        <fullName evidence="3">alpha-L-fucosidase</fullName>
        <ecNumber evidence="3">3.2.1.51</ecNumber>
    </recommendedName>
</protein>
<dbReference type="OrthoDB" id="6039950at2759"/>
<name>A0A9P8HZR9_9PEZI</name>
<dbReference type="PANTHER" id="PTHR10030:SF37">
    <property type="entry name" value="ALPHA-L-FUCOSIDASE-RELATED"/>
    <property type="match status" value="1"/>
</dbReference>
<feature type="compositionally biased region" description="Low complexity" evidence="7">
    <location>
        <begin position="33"/>
        <end position="56"/>
    </location>
</feature>
<evidence type="ECO:0000259" key="9">
    <source>
        <dbReference type="PROSITE" id="PS50022"/>
    </source>
</evidence>
<sequence>MTSGVALGVLMVTAIGCSEKKPAAPTPPPVQNAPGVAPAPSGPSMPGAVPGAHGPAPAGPGGAGPAPTPPHMRWWREARFGLFIHWGPITLKGAEISWSRNPNPYGPNAGGIPATEYDSLYKRFNPVHFNAKEIVALAKAAGMKYIVFTCKHHDGFCEFDSQVTDYKITSPQSPYRRDIVRQMADACREAGLHWCVYYSQPDIHHPDYKVNQPKYNAYFHRQVNELLTRYGKVDLVWFDGIGNTAAFWEAKNLFPKMRAVNPDLIINDRCGLPGDYYTPEQTIGSYDDQRPWETCMTIGEQWSYKPGDHYKSAVQCIQTLARCAGGDGNLLLNIGPRPDGSLDPTQADRLRALARWMKTHHTAIEETRGGPYKPTSSYVSTRRGDTVYVHVLRWDGDTITLPALPRRIRSGHLVGGGKAQVTQSARGVTIQVPTTAHDAADTIIALRLDGTAMNLAAIEPARPPFQTTLSASNVYQKDPAYAASKAGDDDINTRWATDSGTRQAWLQADFAPDARIRGVRISEAIAGRVRRFEIQYRAPGKAEWVTVATGKRLGESNILPARELNENLAVLPKVVKMIYRGILMLALVLLFCAGPTHAEVPSLNGKRVLFLGDSITQDGTYVSLVEYYLDRHYPSQKFDIISIGLASETVSGLSEKAHPFPRPWVHTRLQAALNAVKPNIVVACYGMNDGIYWPQSPARRTAFQKGIKELIAKCKAAGAKVILLTPPPFDPTPLKGKTLPATAPDFSYMTPFAQYDSVLEEYGRWECTLPRSTGQVIDLHAPLAHYIAKQRQTNPGFVLSGDGIHPAPIGHLVMASAILKALGVSVTVNDAELARVLADPLYQLVARRRQLRSEGWLPYVGYTRDGTFKTDSIAKTEQEAATLQIQIEGLRRKNNHE</sequence>
<dbReference type="InterPro" id="IPR008979">
    <property type="entry name" value="Galactose-bd-like_sf"/>
</dbReference>
<dbReference type="SMART" id="SM00812">
    <property type="entry name" value="Alpha_L_fucos"/>
    <property type="match status" value="1"/>
</dbReference>
<dbReference type="SUPFAM" id="SSF49785">
    <property type="entry name" value="Galactose-binding domain-like"/>
    <property type="match status" value="1"/>
</dbReference>
<dbReference type="Pfam" id="PF01120">
    <property type="entry name" value="Alpha_L_fucos"/>
    <property type="match status" value="1"/>
</dbReference>
<comment type="caution">
    <text evidence="10">The sequence shown here is derived from an EMBL/GenBank/DDBJ whole genome shotgun (WGS) entry which is preliminary data.</text>
</comment>
<dbReference type="InterPro" id="IPR017853">
    <property type="entry name" value="GH"/>
</dbReference>
<evidence type="ECO:0000256" key="1">
    <source>
        <dbReference type="ARBA" id="ARBA00004071"/>
    </source>
</evidence>
<dbReference type="Gene3D" id="3.40.50.1110">
    <property type="entry name" value="SGNH hydrolase"/>
    <property type="match status" value="1"/>
</dbReference>
<dbReference type="CDD" id="cd01834">
    <property type="entry name" value="SGNH_hydrolase_like_2"/>
    <property type="match status" value="1"/>
</dbReference>
<evidence type="ECO:0000256" key="7">
    <source>
        <dbReference type="SAM" id="MobiDB-lite"/>
    </source>
</evidence>
<evidence type="ECO:0000256" key="3">
    <source>
        <dbReference type="ARBA" id="ARBA00012662"/>
    </source>
</evidence>
<evidence type="ECO:0000256" key="2">
    <source>
        <dbReference type="ARBA" id="ARBA00007951"/>
    </source>
</evidence>
<comment type="similarity">
    <text evidence="2">Belongs to the glycosyl hydrolase 29 family.</text>
</comment>
<dbReference type="Gene3D" id="3.20.20.80">
    <property type="entry name" value="Glycosidases"/>
    <property type="match status" value="1"/>
</dbReference>
<comment type="function">
    <text evidence="1">Alpha-L-fucosidase is responsible for hydrolyzing the alpha-1,6-linked fucose joined to the reducing-end N-acetylglucosamine of the carbohydrate moieties of glycoproteins.</text>
</comment>
<dbReference type="Pfam" id="PF13472">
    <property type="entry name" value="Lipase_GDSL_2"/>
    <property type="match status" value="1"/>
</dbReference>
<dbReference type="InterPro" id="IPR000933">
    <property type="entry name" value="Glyco_hydro_29"/>
</dbReference>
<dbReference type="InterPro" id="IPR000421">
    <property type="entry name" value="FA58C"/>
</dbReference>
<keyword evidence="5" id="KW-0378">Hydrolase</keyword>
<dbReference type="AlphaFoldDB" id="A0A9P8HZR9"/>
<evidence type="ECO:0000256" key="8">
    <source>
        <dbReference type="SAM" id="SignalP"/>
    </source>
</evidence>
<evidence type="ECO:0000313" key="11">
    <source>
        <dbReference type="Proteomes" id="UP000698800"/>
    </source>
</evidence>
<accession>A0A9P8HZR9</accession>
<dbReference type="GO" id="GO:0004560">
    <property type="term" value="F:alpha-L-fucosidase activity"/>
    <property type="evidence" value="ECO:0007669"/>
    <property type="project" value="UniProtKB-EC"/>
</dbReference>
<dbReference type="PRINTS" id="PR00741">
    <property type="entry name" value="GLHYDRLASE29"/>
</dbReference>
<dbReference type="InterPro" id="IPR013830">
    <property type="entry name" value="SGNH_hydro"/>
</dbReference>
<dbReference type="PROSITE" id="PS50022">
    <property type="entry name" value="FA58C_3"/>
    <property type="match status" value="1"/>
</dbReference>